<feature type="domain" description="HTH cro/C1-type" evidence="1">
    <location>
        <begin position="7"/>
        <end position="51"/>
    </location>
</feature>
<dbReference type="SMART" id="SM00530">
    <property type="entry name" value="HTH_XRE"/>
    <property type="match status" value="1"/>
</dbReference>
<evidence type="ECO:0000313" key="2">
    <source>
        <dbReference type="EMBL" id="NRO35709.1"/>
    </source>
</evidence>
<evidence type="ECO:0000313" key="3">
    <source>
        <dbReference type="Proteomes" id="UP000651333"/>
    </source>
</evidence>
<dbReference type="Gene3D" id="1.10.260.40">
    <property type="entry name" value="lambda repressor-like DNA-binding domains"/>
    <property type="match status" value="1"/>
</dbReference>
<dbReference type="AlphaFoldDB" id="A0A9Q5CBF1"/>
<comment type="caution">
    <text evidence="2">The sequence shown here is derived from an EMBL/GenBank/DDBJ whole genome shotgun (WGS) entry which is preliminary data.</text>
</comment>
<sequence length="62" mass="7132">MTIGELLKEERIKKGLTQKQFADGIVSVSYYSKVEKNEHRITAEDLITILEHNNILLCETVK</sequence>
<accession>A0A9Q5CBF1</accession>
<reference evidence="2" key="1">
    <citation type="submission" date="2019-09" db="EMBL/GenBank/DDBJ databases">
        <title>Comparative genomic analysis of Lactobacillus helveticus.</title>
        <authorList>
            <person name="Zhang H."/>
            <person name="Chen Y."/>
            <person name="Zhong Z."/>
        </authorList>
    </citation>
    <scope>NUCLEOTIDE SEQUENCE</scope>
    <source>
        <strain evidence="2">IMAU30003</strain>
    </source>
</reference>
<dbReference type="RefSeq" id="WP_173006606.1">
    <property type="nucleotide sequence ID" value="NZ_WCGV01000150.1"/>
</dbReference>
<organism evidence="2 3">
    <name type="scientific">Lactobacillus helveticus</name>
    <name type="common">Lactobacillus suntoryeus</name>
    <dbReference type="NCBI Taxonomy" id="1587"/>
    <lineage>
        <taxon>Bacteria</taxon>
        <taxon>Bacillati</taxon>
        <taxon>Bacillota</taxon>
        <taxon>Bacilli</taxon>
        <taxon>Lactobacillales</taxon>
        <taxon>Lactobacillaceae</taxon>
        <taxon>Lactobacillus</taxon>
    </lineage>
</organism>
<evidence type="ECO:0000259" key="1">
    <source>
        <dbReference type="PROSITE" id="PS50943"/>
    </source>
</evidence>
<dbReference type="Proteomes" id="UP000651333">
    <property type="component" value="Unassembled WGS sequence"/>
</dbReference>
<dbReference type="InterPro" id="IPR053163">
    <property type="entry name" value="HTH-type_regulator_Rgg"/>
</dbReference>
<gene>
    <name evidence="2" type="ORF">IMAU30003_01964</name>
</gene>
<name>A0A9Q5CBF1_LACHE</name>
<dbReference type="GO" id="GO:0003677">
    <property type="term" value="F:DNA binding"/>
    <property type="evidence" value="ECO:0007669"/>
    <property type="project" value="InterPro"/>
</dbReference>
<dbReference type="PANTHER" id="PTHR37038">
    <property type="entry name" value="TRANSCRIPTIONAL REGULATOR-RELATED"/>
    <property type="match status" value="1"/>
</dbReference>
<dbReference type="InterPro" id="IPR001387">
    <property type="entry name" value="Cro/C1-type_HTH"/>
</dbReference>
<dbReference type="Pfam" id="PF01381">
    <property type="entry name" value="HTH_3"/>
    <property type="match status" value="1"/>
</dbReference>
<dbReference type="PANTHER" id="PTHR37038:SF12">
    <property type="entry name" value="TRANSCRIPTIONAL REGULATOR"/>
    <property type="match status" value="1"/>
</dbReference>
<dbReference type="SUPFAM" id="SSF47413">
    <property type="entry name" value="lambda repressor-like DNA-binding domains"/>
    <property type="match status" value="1"/>
</dbReference>
<dbReference type="InterPro" id="IPR010982">
    <property type="entry name" value="Lambda_DNA-bd_dom_sf"/>
</dbReference>
<proteinExistence type="predicted"/>
<dbReference type="CDD" id="cd00093">
    <property type="entry name" value="HTH_XRE"/>
    <property type="match status" value="1"/>
</dbReference>
<protein>
    <recommendedName>
        <fullName evidence="1">HTH cro/C1-type domain-containing protein</fullName>
    </recommendedName>
</protein>
<dbReference type="EMBL" id="WCHB01000106">
    <property type="protein sequence ID" value="NRO35709.1"/>
    <property type="molecule type" value="Genomic_DNA"/>
</dbReference>
<dbReference type="PROSITE" id="PS50943">
    <property type="entry name" value="HTH_CROC1"/>
    <property type="match status" value="1"/>
</dbReference>